<dbReference type="AlphaFoldDB" id="A0ABD3ACN0"/>
<protein>
    <submittedName>
        <fullName evidence="1">Uncharacterized protein</fullName>
    </submittedName>
</protein>
<keyword evidence="2" id="KW-1185">Reference proteome</keyword>
<sequence length="188" mass="21873">MMKNEVEGRGVLCLGNESEEPFWYLFFANTATDTERQQQPREGREERGTNEREMISCDHANFYFSSFYSFLARRDFFTIGNHLTKAFDTDYVQEQDMEIEELEAILMDDFKALTAPNEKKLTGRQWFGNRRAAVKTVASVDEGSNEDVEDIDFDDDDFEGEPCLNRISFFFCFRLFQLGLHCSLVPGK</sequence>
<dbReference type="InterPro" id="IPR040213">
    <property type="entry name" value="GIR2-like"/>
</dbReference>
<dbReference type="EMBL" id="JBJUIK010000004">
    <property type="protein sequence ID" value="KAL3528656.1"/>
    <property type="molecule type" value="Genomic_DNA"/>
</dbReference>
<name>A0ABD3ACN0_9GENT</name>
<organism evidence="1 2">
    <name type="scientific">Cinchona calisaya</name>
    <dbReference type="NCBI Taxonomy" id="153742"/>
    <lineage>
        <taxon>Eukaryota</taxon>
        <taxon>Viridiplantae</taxon>
        <taxon>Streptophyta</taxon>
        <taxon>Embryophyta</taxon>
        <taxon>Tracheophyta</taxon>
        <taxon>Spermatophyta</taxon>
        <taxon>Magnoliopsida</taxon>
        <taxon>eudicotyledons</taxon>
        <taxon>Gunneridae</taxon>
        <taxon>Pentapetalae</taxon>
        <taxon>asterids</taxon>
        <taxon>lamiids</taxon>
        <taxon>Gentianales</taxon>
        <taxon>Rubiaceae</taxon>
        <taxon>Cinchonoideae</taxon>
        <taxon>Cinchoneae</taxon>
        <taxon>Cinchona</taxon>
    </lineage>
</organism>
<reference evidence="1 2" key="1">
    <citation type="submission" date="2024-11" db="EMBL/GenBank/DDBJ databases">
        <title>A near-complete genome assembly of Cinchona calisaya.</title>
        <authorList>
            <person name="Lian D.C."/>
            <person name="Zhao X.W."/>
            <person name="Wei L."/>
        </authorList>
    </citation>
    <scope>NUCLEOTIDE SEQUENCE [LARGE SCALE GENOMIC DNA]</scope>
    <source>
        <tissue evidence="1">Nenye</tissue>
    </source>
</reference>
<gene>
    <name evidence="1" type="ORF">ACH5RR_007978</name>
</gene>
<comment type="caution">
    <text evidence="1">The sequence shown here is derived from an EMBL/GenBank/DDBJ whole genome shotgun (WGS) entry which is preliminary data.</text>
</comment>
<dbReference type="PANTHER" id="PTHR12292">
    <property type="entry name" value="RWD DOMAIN-CONTAINING PROTEIN"/>
    <property type="match status" value="1"/>
</dbReference>
<dbReference type="Proteomes" id="UP001630127">
    <property type="component" value="Unassembled WGS sequence"/>
</dbReference>
<proteinExistence type="predicted"/>
<evidence type="ECO:0000313" key="2">
    <source>
        <dbReference type="Proteomes" id="UP001630127"/>
    </source>
</evidence>
<accession>A0ABD3ACN0</accession>
<evidence type="ECO:0000313" key="1">
    <source>
        <dbReference type="EMBL" id="KAL3528656.1"/>
    </source>
</evidence>